<name>A0A5B7ADY4_DAVIN</name>
<dbReference type="PROSITE" id="PS51375">
    <property type="entry name" value="PPR"/>
    <property type="match status" value="1"/>
</dbReference>
<proteinExistence type="inferred from homology"/>
<accession>A0A5B7ADY4</accession>
<evidence type="ECO:0000313" key="7">
    <source>
        <dbReference type="EMBL" id="MPA54950.1"/>
    </source>
</evidence>
<feature type="repeat" description="PPR" evidence="3">
    <location>
        <begin position="479"/>
        <end position="513"/>
    </location>
</feature>
<dbReference type="InterPro" id="IPR011990">
    <property type="entry name" value="TPR-like_helical_dom_sf"/>
</dbReference>
<dbReference type="InterPro" id="IPR057027">
    <property type="entry name" value="TPR_mt"/>
</dbReference>
<evidence type="ECO:0000259" key="5">
    <source>
        <dbReference type="Pfam" id="PF23276"/>
    </source>
</evidence>
<dbReference type="NCBIfam" id="TIGR00756">
    <property type="entry name" value="PPR"/>
    <property type="match status" value="2"/>
</dbReference>
<dbReference type="InterPro" id="IPR057440">
    <property type="entry name" value="At1g68980-like_TPR"/>
</dbReference>
<comment type="similarity">
    <text evidence="1">Belongs to the PPR family. P subfamily.</text>
</comment>
<dbReference type="Pfam" id="PF23276">
    <property type="entry name" value="TPR_24"/>
    <property type="match status" value="1"/>
</dbReference>
<feature type="chain" id="PRO_5023123932" description="Pentatricopeptide repeat-containing protein" evidence="4">
    <location>
        <begin position="22"/>
        <end position="720"/>
    </location>
</feature>
<dbReference type="EMBL" id="GHES01024391">
    <property type="protein sequence ID" value="MPA54950.1"/>
    <property type="molecule type" value="Transcribed_RNA"/>
</dbReference>
<gene>
    <name evidence="7" type="ORF">Din_024391</name>
</gene>
<reference evidence="7" key="1">
    <citation type="submission" date="2019-08" db="EMBL/GenBank/DDBJ databases">
        <title>Reference gene set and small RNA set construction with multiple tissues from Davidia involucrata Baill.</title>
        <authorList>
            <person name="Yang H."/>
            <person name="Zhou C."/>
            <person name="Li G."/>
            <person name="Wang J."/>
            <person name="Gao P."/>
            <person name="Wang M."/>
            <person name="Wang R."/>
            <person name="Zhao Y."/>
        </authorList>
    </citation>
    <scope>NUCLEOTIDE SEQUENCE</scope>
    <source>
        <tissue evidence="7">Mixed with DoveR01_LX</tissue>
    </source>
</reference>
<evidence type="ECO:0000256" key="2">
    <source>
        <dbReference type="ARBA" id="ARBA00022737"/>
    </source>
</evidence>
<evidence type="ECO:0008006" key="8">
    <source>
        <dbReference type="Google" id="ProtNLM"/>
    </source>
</evidence>
<evidence type="ECO:0000256" key="3">
    <source>
        <dbReference type="PROSITE-ProRule" id="PRU00708"/>
    </source>
</evidence>
<evidence type="ECO:0000256" key="1">
    <source>
        <dbReference type="ARBA" id="ARBA00007626"/>
    </source>
</evidence>
<evidence type="ECO:0000259" key="6">
    <source>
        <dbReference type="Pfam" id="PF25245"/>
    </source>
</evidence>
<dbReference type="AlphaFoldDB" id="A0A5B7ADY4"/>
<feature type="domain" description="At1g68980-like TPR repeats" evidence="6">
    <location>
        <begin position="85"/>
        <end position="207"/>
    </location>
</feature>
<feature type="signal peptide" evidence="4">
    <location>
        <begin position="1"/>
        <end position="21"/>
    </location>
</feature>
<evidence type="ECO:0000256" key="4">
    <source>
        <dbReference type="SAM" id="SignalP"/>
    </source>
</evidence>
<dbReference type="Gene3D" id="1.25.40.10">
    <property type="entry name" value="Tetratricopeptide repeat domain"/>
    <property type="match status" value="3"/>
</dbReference>
<keyword evidence="2" id="KW-0677">Repeat</keyword>
<dbReference type="InterPro" id="IPR002885">
    <property type="entry name" value="PPR_rpt"/>
</dbReference>
<sequence>MAKSLMKAILLHPWIRSYSSAVCVDSIIQKTALKSIYDRSFVLSYNFRKLRVSDIFYKQLRNPSVQFFSTSVKPERICWERTSDTVLLRKLEIALKSHQVDEAWQTFNDFKSLYGFPNHSLMSGLITELSYASDPHWLQRACDLVLLIPKEKSDILRPNSLTKLSLSLARAQMPFPASMILRLMLEKDSLPPLNILGMVILHMVKTEIGTYLSSNILVEICECFQRLSTKKCTSIKLVRPDTMIFNLVLDACVRFESSFKGQQIIELMPQVGVVGDAHSIIIIAQIHKMNGQRDELKKFKDHIDQVSVSLVCHYRQFYDSLLSLHFKFNDIDATSGLIMDMYRCRESLHVQKDRKDLLNPCLVPIGSHNLRTGLKIQILPELLQKDSVLKVESKQELVMYKNGKLVLSNKALAKLIIQYKRYGRIRELSELLVSIQRKLGSLEVDSLCSDVIDACIHLGWLETAHDILDDMELAGVPMATGSYTSLLMAYYKGKMFREADALLKQIRKAGLVVDTPDKMVVSTCLSELEDKSTLYSKAITSISKSDMAESIIREMREEDNAVPFVVYEFNFSIYYFCKAKMIGDALKTYRRMQEMKIQPTVQTFVNLICGYSSLEMYREITILWGDIKRNMEDGNLVVNRDLYEFLLLNFLRGGYFERVMEIIGYMKEHGMYTDKWMYKCEFLKFHKDLYRSLKASNARNEAQSKRLEHVRAFRKWVGIV</sequence>
<feature type="domain" description="Pentatricopeptide repeat-containing protein-mitochondrial" evidence="5">
    <location>
        <begin position="445"/>
        <end position="591"/>
    </location>
</feature>
<dbReference type="Pfam" id="PF25245">
    <property type="entry name" value="TPR_At1g68980"/>
    <property type="match status" value="1"/>
</dbReference>
<protein>
    <recommendedName>
        <fullName evidence="8">Pentatricopeptide repeat-containing protein</fullName>
    </recommendedName>
</protein>
<keyword evidence="4" id="KW-0732">Signal</keyword>
<dbReference type="PANTHER" id="PTHR46598:SF3">
    <property type="entry name" value="OS07G0495300 PROTEIN"/>
    <property type="match status" value="1"/>
</dbReference>
<dbReference type="PANTHER" id="PTHR46598">
    <property type="entry name" value="BNAC05G43320D PROTEIN"/>
    <property type="match status" value="1"/>
</dbReference>
<organism evidence="7">
    <name type="scientific">Davidia involucrata</name>
    <name type="common">Dove tree</name>
    <dbReference type="NCBI Taxonomy" id="16924"/>
    <lineage>
        <taxon>Eukaryota</taxon>
        <taxon>Viridiplantae</taxon>
        <taxon>Streptophyta</taxon>
        <taxon>Embryophyta</taxon>
        <taxon>Tracheophyta</taxon>
        <taxon>Spermatophyta</taxon>
        <taxon>Magnoliopsida</taxon>
        <taxon>eudicotyledons</taxon>
        <taxon>Gunneridae</taxon>
        <taxon>Pentapetalae</taxon>
        <taxon>asterids</taxon>
        <taxon>Cornales</taxon>
        <taxon>Nyssaceae</taxon>
        <taxon>Davidia</taxon>
    </lineage>
</organism>